<evidence type="ECO:0000313" key="3">
    <source>
        <dbReference type="Proteomes" id="UP000294929"/>
    </source>
</evidence>
<protein>
    <submittedName>
        <fullName evidence="2">Uncharacterized protein</fullName>
    </submittedName>
</protein>
<reference evidence="2 3" key="1">
    <citation type="submission" date="2019-01" db="EMBL/GenBank/DDBJ databases">
        <title>High-quality-draft genome sequences of five non-tuberculosis mycobacteriaceae isolated from a nosocomial environment.</title>
        <authorList>
            <person name="Tiago I."/>
            <person name="Alarico S."/>
            <person name="Pereira S.G."/>
            <person name="Coelho C."/>
            <person name="Maranha A."/>
            <person name="Empadinhas N."/>
        </authorList>
    </citation>
    <scope>NUCLEOTIDE SEQUENCE [LARGE SCALE GENOMIC DNA]</scope>
    <source>
        <strain evidence="2 3">24AIII</strain>
    </source>
</reference>
<dbReference type="Proteomes" id="UP000294929">
    <property type="component" value="Unassembled WGS sequence"/>
</dbReference>
<sequence length="123" mass="13105">MLTMHRIETRLDAADAFAMLVEQQLQTVAGTRELTRALSAATEGPGAMGLLRMEITDGVGVIESLTRSRIVAVEGETMVSQLTTTALRDSPANRAAVWMTLRSGDASGSHRGGAPITGTRDRH</sequence>
<dbReference type="AlphaFoldDB" id="A0A4R5WJA9"/>
<comment type="caution">
    <text evidence="2">The sequence shown here is derived from an EMBL/GenBank/DDBJ whole genome shotgun (WGS) entry which is preliminary data.</text>
</comment>
<feature type="region of interest" description="Disordered" evidence="1">
    <location>
        <begin position="103"/>
        <end position="123"/>
    </location>
</feature>
<evidence type="ECO:0000256" key="1">
    <source>
        <dbReference type="SAM" id="MobiDB-lite"/>
    </source>
</evidence>
<evidence type="ECO:0000313" key="2">
    <source>
        <dbReference type="EMBL" id="TDK90759.1"/>
    </source>
</evidence>
<gene>
    <name evidence="2" type="ORF">EUA03_09065</name>
</gene>
<accession>A0A4R5WJA9</accession>
<organism evidence="2 3">
    <name type="scientific">Mycolicibacterium mucogenicum</name>
    <name type="common">Mycobacterium mucogenicum</name>
    <dbReference type="NCBI Taxonomy" id="56689"/>
    <lineage>
        <taxon>Bacteria</taxon>
        <taxon>Bacillati</taxon>
        <taxon>Actinomycetota</taxon>
        <taxon>Actinomycetes</taxon>
        <taxon>Mycobacteriales</taxon>
        <taxon>Mycobacteriaceae</taxon>
        <taxon>Mycolicibacterium</taxon>
    </lineage>
</organism>
<proteinExistence type="predicted"/>
<name>A0A4R5WJA9_MYCMU</name>
<dbReference type="EMBL" id="SDLO01000006">
    <property type="protein sequence ID" value="TDK90759.1"/>
    <property type="molecule type" value="Genomic_DNA"/>
</dbReference>